<organism evidence="4">
    <name type="scientific">Xenopsylla cheopis</name>
    <name type="common">Oriental rat flea</name>
    <name type="synonym">Pulex cheopis</name>
    <dbReference type="NCBI Taxonomy" id="163159"/>
    <lineage>
        <taxon>Eukaryota</taxon>
        <taxon>Metazoa</taxon>
        <taxon>Ecdysozoa</taxon>
        <taxon>Arthropoda</taxon>
        <taxon>Hexapoda</taxon>
        <taxon>Insecta</taxon>
        <taxon>Pterygota</taxon>
        <taxon>Neoptera</taxon>
        <taxon>Endopterygota</taxon>
        <taxon>Siphonaptera</taxon>
        <taxon>Pulicidae</taxon>
        <taxon>Xenopsyllinae</taxon>
        <taxon>Xenopsylla</taxon>
    </lineage>
</organism>
<dbReference type="AlphaFoldDB" id="A0A6M2DG20"/>
<evidence type="ECO:0000259" key="3">
    <source>
        <dbReference type="Pfam" id="PF00561"/>
    </source>
</evidence>
<dbReference type="GO" id="GO:0016787">
    <property type="term" value="F:hydrolase activity"/>
    <property type="evidence" value="ECO:0007669"/>
    <property type="project" value="UniProtKB-KW"/>
</dbReference>
<name>A0A6M2DG20_XENCH</name>
<sequence length="296" mass="34299">MDIKEFNIKVPWGIIAVKAWGNPEDSPILAVHGRQDNAGSYDRLIPLLPKCFYYVCIDLPGHGKSSHYPIGQVPDFYDLLHAIKRVVDVLEWNEFIYMGHSLAARLGIHFMAIYPEQISKLIMLDSIDSEDIPPDMYKFWFKVHHQEFMRVENLIMYGTPPKYTYDQLVELYRRNRGITEEAAHVLLKRAIVENPDGTLGLGMDQRIKQLQWPPIDNNYRISVLVHKKPFPHLMIFASESVAAGLRKQHSKLLNALRKNKLYEEHVVKGNHDVHNDNPSLVAPIIERFLLKLHHKL</sequence>
<dbReference type="InterPro" id="IPR000073">
    <property type="entry name" value="AB_hydrolase_1"/>
</dbReference>
<dbReference type="InterPro" id="IPR050266">
    <property type="entry name" value="AB_hydrolase_sf"/>
</dbReference>
<dbReference type="EMBL" id="GIIL01001058">
    <property type="protein sequence ID" value="NOV44784.1"/>
    <property type="molecule type" value="Transcribed_RNA"/>
</dbReference>
<dbReference type="SUPFAM" id="SSF53474">
    <property type="entry name" value="alpha/beta-Hydrolases"/>
    <property type="match status" value="1"/>
</dbReference>
<protein>
    <submittedName>
        <fullName evidence="4">Putative serine hydrolase-like protein</fullName>
    </submittedName>
</protein>
<dbReference type="Gene3D" id="3.40.50.1820">
    <property type="entry name" value="alpha/beta hydrolase"/>
    <property type="match status" value="1"/>
</dbReference>
<dbReference type="PANTHER" id="PTHR43798:SF14">
    <property type="entry name" value="SERINE HYDROLASE-LIKE PROTEIN DDB_G0286239"/>
    <property type="match status" value="1"/>
</dbReference>
<dbReference type="Pfam" id="PF00561">
    <property type="entry name" value="Abhydrolase_1"/>
    <property type="match status" value="1"/>
</dbReference>
<accession>A0A6M2DG20</accession>
<comment type="similarity">
    <text evidence="1">Belongs to the AB hydrolase superfamily.</text>
</comment>
<evidence type="ECO:0000313" key="4">
    <source>
        <dbReference type="EMBL" id="NOV44784.1"/>
    </source>
</evidence>
<dbReference type="InterPro" id="IPR029058">
    <property type="entry name" value="AB_hydrolase_fold"/>
</dbReference>
<evidence type="ECO:0000256" key="2">
    <source>
        <dbReference type="ARBA" id="ARBA00022801"/>
    </source>
</evidence>
<keyword evidence="2 4" id="KW-0378">Hydrolase</keyword>
<feature type="domain" description="AB hydrolase-1" evidence="3">
    <location>
        <begin position="27"/>
        <end position="146"/>
    </location>
</feature>
<reference evidence="4" key="1">
    <citation type="submission" date="2020-03" db="EMBL/GenBank/DDBJ databases">
        <title>Transcriptomic Profiling of the Digestive Tract of the Rat Flea, Xenopsylla cheopis, Following Blood Feeding and Infection with Yersinia pestis.</title>
        <authorList>
            <person name="Bland D.M."/>
            <person name="Martens C.A."/>
            <person name="Virtaneva K."/>
            <person name="Kanakabandi K."/>
            <person name="Long D."/>
            <person name="Rosenke R."/>
            <person name="Saturday G.A."/>
            <person name="Hoyt F.H."/>
            <person name="Bruno D.P."/>
            <person name="Ribeiro J.M.C."/>
            <person name="Hinnebusch J."/>
        </authorList>
    </citation>
    <scope>NUCLEOTIDE SEQUENCE</scope>
</reference>
<dbReference type="PANTHER" id="PTHR43798">
    <property type="entry name" value="MONOACYLGLYCEROL LIPASE"/>
    <property type="match status" value="1"/>
</dbReference>
<dbReference type="GO" id="GO:0016020">
    <property type="term" value="C:membrane"/>
    <property type="evidence" value="ECO:0007669"/>
    <property type="project" value="TreeGrafter"/>
</dbReference>
<proteinExistence type="inferred from homology"/>
<evidence type="ECO:0000256" key="1">
    <source>
        <dbReference type="ARBA" id="ARBA00008645"/>
    </source>
</evidence>